<proteinExistence type="predicted"/>
<sequence>MPSIASDTDLPKSLNRVAKRVKRARQLVSAHLGSPSRRVDNPPIQGMFSRTLFLTLKDNREVVVQFRTEPLDLSAFQVARDILGDVVPTAQVLPDPELESESAWAYCFNRLPGTVWVRGVAGKGVSDLSILRLVVVSSGVLPRDRQGFQPRLY</sequence>
<reference evidence="2" key="1">
    <citation type="journal article" date="2023" name="Mol. Phylogenet. Evol.">
        <title>Genome-scale phylogeny and comparative genomics of the fungal order Sordariales.</title>
        <authorList>
            <person name="Hensen N."/>
            <person name="Bonometti L."/>
            <person name="Westerberg I."/>
            <person name="Brannstrom I.O."/>
            <person name="Guillou S."/>
            <person name="Cros-Aarteil S."/>
            <person name="Calhoun S."/>
            <person name="Haridas S."/>
            <person name="Kuo A."/>
            <person name="Mondo S."/>
            <person name="Pangilinan J."/>
            <person name="Riley R."/>
            <person name="LaButti K."/>
            <person name="Andreopoulos B."/>
            <person name="Lipzen A."/>
            <person name="Chen C."/>
            <person name="Yan M."/>
            <person name="Daum C."/>
            <person name="Ng V."/>
            <person name="Clum A."/>
            <person name="Steindorff A."/>
            <person name="Ohm R.A."/>
            <person name="Martin F."/>
            <person name="Silar P."/>
            <person name="Natvig D.O."/>
            <person name="Lalanne C."/>
            <person name="Gautier V."/>
            <person name="Ament-Velasquez S.L."/>
            <person name="Kruys A."/>
            <person name="Hutchinson M.I."/>
            <person name="Powell A.J."/>
            <person name="Barry K."/>
            <person name="Miller A.N."/>
            <person name="Grigoriev I.V."/>
            <person name="Debuchy R."/>
            <person name="Gladieux P."/>
            <person name="Hiltunen Thoren M."/>
            <person name="Johannesson H."/>
        </authorList>
    </citation>
    <scope>NUCLEOTIDE SEQUENCE [LARGE SCALE GENOMIC DNA]</scope>
    <source>
        <strain evidence="2">CBS 340.73</strain>
    </source>
</reference>
<comment type="caution">
    <text evidence="1">The sequence shown here is derived from an EMBL/GenBank/DDBJ whole genome shotgun (WGS) entry which is preliminary data.</text>
</comment>
<gene>
    <name evidence="1" type="ORF">QBC46DRAFT_378994</name>
</gene>
<dbReference type="AlphaFoldDB" id="A0AAN6S743"/>
<name>A0AAN6S743_9PEZI</name>
<keyword evidence="2" id="KW-1185">Reference proteome</keyword>
<dbReference type="Proteomes" id="UP001303473">
    <property type="component" value="Unassembled WGS sequence"/>
</dbReference>
<evidence type="ECO:0000313" key="2">
    <source>
        <dbReference type="Proteomes" id="UP001303473"/>
    </source>
</evidence>
<organism evidence="1 2">
    <name type="scientific">Diplogelasinospora grovesii</name>
    <dbReference type="NCBI Taxonomy" id="303347"/>
    <lineage>
        <taxon>Eukaryota</taxon>
        <taxon>Fungi</taxon>
        <taxon>Dikarya</taxon>
        <taxon>Ascomycota</taxon>
        <taxon>Pezizomycotina</taxon>
        <taxon>Sordariomycetes</taxon>
        <taxon>Sordariomycetidae</taxon>
        <taxon>Sordariales</taxon>
        <taxon>Diplogelasinosporaceae</taxon>
        <taxon>Diplogelasinospora</taxon>
    </lineage>
</organism>
<dbReference type="EMBL" id="MU853770">
    <property type="protein sequence ID" value="KAK3942875.1"/>
    <property type="molecule type" value="Genomic_DNA"/>
</dbReference>
<evidence type="ECO:0000313" key="1">
    <source>
        <dbReference type="EMBL" id="KAK3942875.1"/>
    </source>
</evidence>
<protein>
    <submittedName>
        <fullName evidence="1">Uncharacterized protein</fullName>
    </submittedName>
</protein>
<accession>A0AAN6S743</accession>